<name>A0A0F2DWZ5_9STRE</name>
<accession>A0A0F2DWZ5</accession>
<organism evidence="1 3">
    <name type="scientific">Streptococcus infantis</name>
    <dbReference type="NCBI Taxonomy" id="68892"/>
    <lineage>
        <taxon>Bacteria</taxon>
        <taxon>Bacillati</taxon>
        <taxon>Bacillota</taxon>
        <taxon>Bacilli</taxon>
        <taxon>Lactobacillales</taxon>
        <taxon>Streptococcaceae</taxon>
        <taxon>Streptococcus</taxon>
    </lineage>
</organism>
<dbReference type="EMBL" id="LQZF01000111">
    <property type="protein sequence ID" value="KXU13348.1"/>
    <property type="molecule type" value="Genomic_DNA"/>
</dbReference>
<reference evidence="1 3" key="1">
    <citation type="submission" date="2015-02" db="EMBL/GenBank/DDBJ databases">
        <title>Evolution of amylase-binding proteins of oral streptococcal species.</title>
        <authorList>
            <person name="Haase E.M."/>
        </authorList>
    </citation>
    <scope>NUCLEOTIDE SEQUENCE [LARGE SCALE GENOMIC DNA]</scope>
    <source>
        <strain evidence="1 3">UC921A</strain>
    </source>
</reference>
<dbReference type="OrthoDB" id="9554048at2"/>
<gene>
    <name evidence="2" type="ORF">SINDD18_00954</name>
    <name evidence="1" type="ORF">TZ94_01557</name>
</gene>
<comment type="caution">
    <text evidence="1">The sequence shown here is derived from an EMBL/GenBank/DDBJ whole genome shotgun (WGS) entry which is preliminary data.</text>
</comment>
<evidence type="ECO:0000313" key="2">
    <source>
        <dbReference type="EMBL" id="KXU13348.1"/>
    </source>
</evidence>
<dbReference type="PATRIC" id="fig|28037.216.peg.1518"/>
<dbReference type="Proteomes" id="UP000072578">
    <property type="component" value="Unassembled WGS sequence"/>
</dbReference>
<evidence type="ECO:0000313" key="4">
    <source>
        <dbReference type="Proteomes" id="UP000072578"/>
    </source>
</evidence>
<dbReference type="AlphaFoldDB" id="A0A0F2DWZ5"/>
<sequence>MESEELTSKILLESVLECTNFVVNEVPNLYSALIERLKQDDEVFFMNFVEDEDGQDDYYGYVYNKTNGKIYEYAFHDDKLVKNRKLSFIEKKIGELTTKDILELPIIDLL</sequence>
<proteinExistence type="predicted"/>
<dbReference type="EMBL" id="JYGT01000010">
    <property type="protein sequence ID" value="KJQ74036.1"/>
    <property type="molecule type" value="Genomic_DNA"/>
</dbReference>
<dbReference type="RefSeq" id="WP_045615764.1">
    <property type="nucleotide sequence ID" value="NZ_JYGT01000010.1"/>
</dbReference>
<evidence type="ECO:0000313" key="3">
    <source>
        <dbReference type="Proteomes" id="UP000033489"/>
    </source>
</evidence>
<dbReference type="Proteomes" id="UP000033489">
    <property type="component" value="Unassembled WGS sequence"/>
</dbReference>
<accession>A0A139RF57</accession>
<protein>
    <submittedName>
        <fullName evidence="1">Uncharacterized protein</fullName>
    </submittedName>
</protein>
<reference evidence="2 4" key="2">
    <citation type="submission" date="2016-01" db="EMBL/GenBank/DDBJ databases">
        <title>Highly variable Streptococcus oralis are common among viridans streptococci isolated from primates.</title>
        <authorList>
            <person name="Denapaite D."/>
            <person name="Rieger M."/>
            <person name="Koendgen S."/>
            <person name="Brueckner R."/>
            <person name="Ochigava I."/>
            <person name="Kappeler P."/>
            <person name="Maetz-Rensing K."/>
            <person name="Leendertz F."/>
            <person name="Hakenbeck R."/>
        </authorList>
    </citation>
    <scope>NUCLEOTIDE SEQUENCE [LARGE SCALE GENOMIC DNA]</scope>
    <source>
        <strain evidence="2 4">DD18</strain>
    </source>
</reference>
<evidence type="ECO:0000313" key="1">
    <source>
        <dbReference type="EMBL" id="KJQ74036.1"/>
    </source>
</evidence>